<sequence>MDLIETNSTLPLDNKIREKALDEGADFYGVADLTEARDFIQEQGGEEVASYPRAISIGIRIMDSIVDQLPHRHEKGVAVNYHHHGYNIINRRLDLLASSLSSLIQSEGYSALPLPASERYDDERICAVMSHKLAAHLAGHGWIGKSCLLITPKFGPRVRWITILTDAPLEITGSPRDEHCGECTDCVDICPVSAFTGVPFSEEDPREVRYDAAKCEQYLNSGEEWSVCGMCVYICPHGLRKKG</sequence>
<proteinExistence type="predicted"/>
<dbReference type="AlphaFoldDB" id="A0A843AT37"/>
<dbReference type="InterPro" id="IPR017896">
    <property type="entry name" value="4Fe4S_Fe-S-bd"/>
</dbReference>
<dbReference type="GO" id="GO:0016491">
    <property type="term" value="F:oxidoreductase activity"/>
    <property type="evidence" value="ECO:0007669"/>
    <property type="project" value="UniProtKB-ARBA"/>
</dbReference>
<dbReference type="Proteomes" id="UP000606900">
    <property type="component" value="Unassembled WGS sequence"/>
</dbReference>
<dbReference type="Gene3D" id="3.30.70.20">
    <property type="match status" value="1"/>
</dbReference>
<dbReference type="PANTHER" id="PTHR42827:SF1">
    <property type="entry name" value="IRON-SULFUR CLUSTER-BINDING PROTEIN"/>
    <property type="match status" value="1"/>
</dbReference>
<dbReference type="InterPro" id="IPR017900">
    <property type="entry name" value="4Fe4S_Fe_S_CS"/>
</dbReference>
<protein>
    <submittedName>
        <fullName evidence="2">Epoxyqueuosine reductase</fullName>
    </submittedName>
</protein>
<comment type="caution">
    <text evidence="2">The sequence shown here is derived from an EMBL/GenBank/DDBJ whole genome shotgun (WGS) entry which is preliminary data.</text>
</comment>
<accession>A0A843AT37</accession>
<evidence type="ECO:0000259" key="1">
    <source>
        <dbReference type="PROSITE" id="PS51379"/>
    </source>
</evidence>
<organism evidence="2 3">
    <name type="scientific">Methanobacterium formicicum</name>
    <dbReference type="NCBI Taxonomy" id="2162"/>
    <lineage>
        <taxon>Archaea</taxon>
        <taxon>Methanobacteriati</taxon>
        <taxon>Methanobacteriota</taxon>
        <taxon>Methanomada group</taxon>
        <taxon>Methanobacteria</taxon>
        <taxon>Methanobacteriales</taxon>
        <taxon>Methanobacteriaceae</taxon>
        <taxon>Methanobacterium</taxon>
    </lineage>
</organism>
<dbReference type="SUPFAM" id="SSF54862">
    <property type="entry name" value="4Fe-4S ferredoxins"/>
    <property type="match status" value="1"/>
</dbReference>
<evidence type="ECO:0000313" key="3">
    <source>
        <dbReference type="Proteomes" id="UP000606900"/>
    </source>
</evidence>
<evidence type="ECO:0000313" key="2">
    <source>
        <dbReference type="EMBL" id="MBF4474723.1"/>
    </source>
</evidence>
<dbReference type="EMBL" id="JADIIL010000017">
    <property type="protein sequence ID" value="MBF4474723.1"/>
    <property type="molecule type" value="Genomic_DNA"/>
</dbReference>
<gene>
    <name evidence="2" type="ORF">ISP06_04520</name>
</gene>
<feature type="domain" description="4Fe-4S ferredoxin-type" evidence="1">
    <location>
        <begin position="169"/>
        <end position="200"/>
    </location>
</feature>
<dbReference type="PROSITE" id="PS51379">
    <property type="entry name" value="4FE4S_FER_2"/>
    <property type="match status" value="1"/>
</dbReference>
<dbReference type="PROSITE" id="PS00198">
    <property type="entry name" value="4FE4S_FER_1"/>
    <property type="match status" value="1"/>
</dbReference>
<reference evidence="2" key="1">
    <citation type="submission" date="2020-10" db="EMBL/GenBank/DDBJ databases">
        <title>Dehalococcoides mccartyi of a TCE/Cr reducing biochatode.</title>
        <authorList>
            <person name="Matturro B."/>
        </authorList>
    </citation>
    <scope>NUCLEOTIDE SEQUENCE</scope>
    <source>
        <strain evidence="2">Bin2</strain>
    </source>
</reference>
<dbReference type="PANTHER" id="PTHR42827">
    <property type="entry name" value="IRON-SULFUR CLUSTER-BINDING PROTEIN-RELATED"/>
    <property type="match status" value="1"/>
</dbReference>
<name>A0A843AT37_METFO</name>
<dbReference type="Pfam" id="PF13484">
    <property type="entry name" value="Fer4_16"/>
    <property type="match status" value="1"/>
</dbReference>